<evidence type="ECO:0000256" key="7">
    <source>
        <dbReference type="ARBA" id="ARBA00022807"/>
    </source>
</evidence>
<evidence type="ECO:0000256" key="2">
    <source>
        <dbReference type="ARBA" id="ARBA00009941"/>
    </source>
</evidence>
<dbReference type="InterPro" id="IPR048501">
    <property type="entry name" value="Legum_prodom"/>
</dbReference>
<dbReference type="PRINTS" id="PR00776">
    <property type="entry name" value="HEMOGLOBNASE"/>
</dbReference>
<sequence>MPFHDVATNMHLLLLFFSIFSATFLPLILSRSFSIGGSSSEQSSEEDNGQTYKSWDNAGDGNIWAVLVAGSSGWFNYRHQADICHAYHTLLAHGVAKERIITMMFDDIANNKHNPYPGKLFNEPGGKDVYEGVKIDYSGTEVNPENFEAVLLGDEQRSEGKPVLKSTEKDKVFVYFSDHGAVGVIGFPAADLTVKQLTQTLKEMHAKKMYGELTFYLEACESGSMFDHTLAQSLKIYAVTAANGDESSWGCFCDTKFLPGNCLGDLFSVNWMQDSDQENLRTETLRKQFGIVREETNKSHVMHYGDLQIQDEHVSEFMGKEQAQKPNERPPSPHKFPMFPSRDIPMFMMARRQNESEQIQHNLRVAWKKRSFLEQTIKQIVHQLVHDINNRRQILTTYPQQIRDLDCHDEVVHTFSNFCFKFSENPYALKYVYVLANLCERPELDAERIKMALIEQCAEVELSGVI</sequence>
<evidence type="ECO:0000256" key="6">
    <source>
        <dbReference type="ARBA" id="ARBA00022801"/>
    </source>
</evidence>
<evidence type="ECO:0000313" key="11">
    <source>
        <dbReference type="Proteomes" id="UP001620626"/>
    </source>
</evidence>
<protein>
    <recommendedName>
        <fullName evidence="3">legumain</fullName>
        <ecNumber evidence="3">3.4.22.34</ecNumber>
    </recommendedName>
</protein>
<evidence type="ECO:0000313" key="10">
    <source>
        <dbReference type="EMBL" id="KAL3078737.1"/>
    </source>
</evidence>
<comment type="caution">
    <text evidence="10">The sequence shown here is derived from an EMBL/GenBank/DDBJ whole genome shotgun (WGS) entry which is preliminary data.</text>
</comment>
<keyword evidence="7" id="KW-0788">Thiol protease</keyword>
<reference evidence="10 11" key="1">
    <citation type="submission" date="2024-10" db="EMBL/GenBank/DDBJ databases">
        <authorList>
            <person name="Kim D."/>
        </authorList>
    </citation>
    <scope>NUCLEOTIDE SEQUENCE [LARGE SCALE GENOMIC DNA]</scope>
    <source>
        <strain evidence="10">BH-2024</strain>
    </source>
</reference>
<keyword evidence="11" id="KW-1185">Reference proteome</keyword>
<dbReference type="EMBL" id="JBICBT010001197">
    <property type="protein sequence ID" value="KAL3078737.1"/>
    <property type="molecule type" value="Genomic_DNA"/>
</dbReference>
<feature type="domain" description="Legumain prodomain" evidence="9">
    <location>
        <begin position="363"/>
        <end position="457"/>
    </location>
</feature>
<evidence type="ECO:0000256" key="5">
    <source>
        <dbReference type="ARBA" id="ARBA00022729"/>
    </source>
</evidence>
<keyword evidence="6" id="KW-0378">Hydrolase</keyword>
<keyword evidence="4" id="KW-0645">Protease</keyword>
<evidence type="ECO:0000256" key="3">
    <source>
        <dbReference type="ARBA" id="ARBA00012628"/>
    </source>
</evidence>
<dbReference type="InterPro" id="IPR046427">
    <property type="entry name" value="Legumain_prodom_sf"/>
</dbReference>
<evidence type="ECO:0000259" key="9">
    <source>
        <dbReference type="Pfam" id="PF20985"/>
    </source>
</evidence>
<dbReference type="PANTHER" id="PTHR12000">
    <property type="entry name" value="HEMOGLOBINASE FAMILY MEMBER"/>
    <property type="match status" value="1"/>
</dbReference>
<feature type="active site" evidence="8">
    <location>
        <position position="179"/>
    </location>
</feature>
<dbReference type="Pfam" id="PF01650">
    <property type="entry name" value="Peptidase_C13"/>
    <property type="match status" value="1"/>
</dbReference>
<dbReference type="Pfam" id="PF20985">
    <property type="entry name" value="Legum_prodom"/>
    <property type="match status" value="1"/>
</dbReference>
<dbReference type="GO" id="GO:0006508">
    <property type="term" value="P:proteolysis"/>
    <property type="evidence" value="ECO:0007669"/>
    <property type="project" value="UniProtKB-KW"/>
</dbReference>
<dbReference type="Gene3D" id="1.10.132.130">
    <property type="match status" value="1"/>
</dbReference>
<dbReference type="CDD" id="cd21115">
    <property type="entry name" value="legumain_C"/>
    <property type="match status" value="1"/>
</dbReference>
<accession>A0ABD2IL18</accession>
<organism evidence="10 11">
    <name type="scientific">Heterodera trifolii</name>
    <dbReference type="NCBI Taxonomy" id="157864"/>
    <lineage>
        <taxon>Eukaryota</taxon>
        <taxon>Metazoa</taxon>
        <taxon>Ecdysozoa</taxon>
        <taxon>Nematoda</taxon>
        <taxon>Chromadorea</taxon>
        <taxon>Rhabditida</taxon>
        <taxon>Tylenchina</taxon>
        <taxon>Tylenchomorpha</taxon>
        <taxon>Tylenchoidea</taxon>
        <taxon>Heteroderidae</taxon>
        <taxon>Heteroderinae</taxon>
        <taxon>Heterodera</taxon>
    </lineage>
</organism>
<dbReference type="EC" id="3.4.22.34" evidence="3"/>
<comment type="similarity">
    <text evidence="2">Belongs to the peptidase C13 family.</text>
</comment>
<dbReference type="FunFam" id="3.40.50.1460:FF:000006">
    <property type="entry name" value="Legumain"/>
    <property type="match status" value="1"/>
</dbReference>
<name>A0ABD2IL18_9BILA</name>
<comment type="catalytic activity">
    <reaction evidence="1">
        <text>Hydrolysis of proteins and small molecule substrates at -Asn-|-Xaa- bonds.</text>
        <dbReference type="EC" id="3.4.22.34"/>
    </reaction>
</comment>
<evidence type="ECO:0000256" key="8">
    <source>
        <dbReference type="PIRSR" id="PIRSR019663-1"/>
    </source>
</evidence>
<evidence type="ECO:0000256" key="1">
    <source>
        <dbReference type="ARBA" id="ARBA00000810"/>
    </source>
</evidence>
<dbReference type="GO" id="GO:0004197">
    <property type="term" value="F:cysteine-type endopeptidase activity"/>
    <property type="evidence" value="ECO:0007669"/>
    <property type="project" value="UniProtKB-EC"/>
</dbReference>
<evidence type="ECO:0000256" key="4">
    <source>
        <dbReference type="ARBA" id="ARBA00022670"/>
    </source>
</evidence>
<dbReference type="InterPro" id="IPR001096">
    <property type="entry name" value="Peptidase_C13"/>
</dbReference>
<keyword evidence="5" id="KW-0732">Signal</keyword>
<dbReference type="Gene3D" id="3.40.50.1460">
    <property type="match status" value="1"/>
</dbReference>
<proteinExistence type="inferred from homology"/>
<feature type="active site" description="Nucleophile" evidence="8">
    <location>
        <position position="220"/>
    </location>
</feature>
<dbReference type="PANTHER" id="PTHR12000:SF42">
    <property type="entry name" value="LEGUMAIN"/>
    <property type="match status" value="1"/>
</dbReference>
<dbReference type="AlphaFoldDB" id="A0ABD2IL18"/>
<dbReference type="PIRSF" id="PIRSF019663">
    <property type="entry name" value="Legumain"/>
    <property type="match status" value="1"/>
</dbReference>
<dbReference type="Proteomes" id="UP001620626">
    <property type="component" value="Unassembled WGS sequence"/>
</dbReference>
<gene>
    <name evidence="10" type="ORF">niasHT_036074</name>
</gene>